<dbReference type="InterPro" id="IPR054384">
    <property type="entry name" value="SecDF_P1_head"/>
</dbReference>
<feature type="signal peptide" evidence="1">
    <location>
        <begin position="1"/>
        <end position="20"/>
    </location>
</feature>
<feature type="chain" id="PRO_5037784997" description="SecDF P1 head subdomain domain-containing protein" evidence="1">
    <location>
        <begin position="21"/>
        <end position="316"/>
    </location>
</feature>
<keyword evidence="1" id="KW-0732">Signal</keyword>
<evidence type="ECO:0000313" key="4">
    <source>
        <dbReference type="Proteomes" id="UP000651057"/>
    </source>
</evidence>
<dbReference type="Gene3D" id="3.30.1360.200">
    <property type="match status" value="1"/>
</dbReference>
<dbReference type="Proteomes" id="UP000651057">
    <property type="component" value="Unassembled WGS sequence"/>
</dbReference>
<keyword evidence="4" id="KW-1185">Reference proteome</keyword>
<proteinExistence type="predicted"/>
<evidence type="ECO:0000313" key="3">
    <source>
        <dbReference type="EMBL" id="MBL0685602.1"/>
    </source>
</evidence>
<reference evidence="3" key="1">
    <citation type="submission" date="2021-01" db="EMBL/GenBank/DDBJ databases">
        <authorList>
            <person name="Zhong Y.L."/>
        </authorList>
    </citation>
    <scope>NUCLEOTIDE SEQUENCE</scope>
    <source>
        <strain evidence="3">KCTC 23302</strain>
    </source>
</reference>
<comment type="caution">
    <text evidence="3">The sequence shown here is derived from an EMBL/GenBank/DDBJ whole genome shotgun (WGS) entry which is preliminary data.</text>
</comment>
<dbReference type="EMBL" id="JAERQJ010000010">
    <property type="protein sequence ID" value="MBL0685602.1"/>
    <property type="molecule type" value="Genomic_DNA"/>
</dbReference>
<evidence type="ECO:0000256" key="1">
    <source>
        <dbReference type="SAM" id="SignalP"/>
    </source>
</evidence>
<dbReference type="RefSeq" id="WP_201923861.1">
    <property type="nucleotide sequence ID" value="NZ_BAABAX010000030.1"/>
</dbReference>
<name>A0A937DBC5_9FLAO</name>
<protein>
    <recommendedName>
        <fullName evidence="2">SecDF P1 head subdomain domain-containing protein</fullName>
    </recommendedName>
</protein>
<feature type="domain" description="SecDF P1 head subdomain" evidence="2">
    <location>
        <begin position="203"/>
        <end position="303"/>
    </location>
</feature>
<sequence length="316" mass="36388">MIFYKAFGISILLLFVVSSASGQQTYKKLNVTLQFDAKHNVDNKAYTEKIIQTLSRRLQGVSKKTQFYNGTKNNEVSIELITKSDPERIKSLLLHNGELKFYEAFYRRDLIKFVGELRKLLKKEKLIGKSPLFDLDDKMTIKNDERAVILYISEKDTSTVNKYLSNQNLHSLLPINKEDVSFFWSKKEEDPEDELFLYAVKLEKGGKPILEGDIIEKAYYEPNIFGRFSVIVKFNDEGTEKWKELTEKAFVKHFKIAIVGNDMVYADPGIVSGAISTGVFEITTFSLYEAQDFTYILNSGSLPDLRLTNFEEEELK</sequence>
<gene>
    <name evidence="3" type="ORF">JJQ60_18850</name>
</gene>
<dbReference type="AlphaFoldDB" id="A0A937DBC5"/>
<dbReference type="Pfam" id="PF22599">
    <property type="entry name" value="SecDF_P1_head"/>
    <property type="match status" value="1"/>
</dbReference>
<organism evidence="3 4">
    <name type="scientific">Aquimarina mytili</name>
    <dbReference type="NCBI Taxonomy" id="874423"/>
    <lineage>
        <taxon>Bacteria</taxon>
        <taxon>Pseudomonadati</taxon>
        <taxon>Bacteroidota</taxon>
        <taxon>Flavobacteriia</taxon>
        <taxon>Flavobacteriales</taxon>
        <taxon>Flavobacteriaceae</taxon>
        <taxon>Aquimarina</taxon>
    </lineage>
</organism>
<accession>A0A937DBC5</accession>
<evidence type="ECO:0000259" key="2">
    <source>
        <dbReference type="Pfam" id="PF22599"/>
    </source>
</evidence>